<keyword evidence="3" id="KW-1185">Reference proteome</keyword>
<keyword evidence="1" id="KW-0472">Membrane</keyword>
<evidence type="ECO:0008006" key="4">
    <source>
        <dbReference type="Google" id="ProtNLM"/>
    </source>
</evidence>
<feature type="transmembrane region" description="Helical" evidence="1">
    <location>
        <begin position="66"/>
        <end position="89"/>
    </location>
</feature>
<sequence length="118" mass="13328">MWSSCKLTLLECHLLSRATSVIWIMVFYWLDMGSMALPLFVSHTTHTGSSRIHGVQCGETMATTRFAMVMVSALVFAVTAVSVATDYMYRNCLECLKISLNLDQDYDMGLEVEFEKIL</sequence>
<gene>
    <name evidence="2" type="ORF">CSSPTR1EN2_LOCUS16884</name>
</gene>
<keyword evidence="1" id="KW-1133">Transmembrane helix</keyword>
<accession>A0ABP0UK66</accession>
<dbReference type="EMBL" id="OZ019896">
    <property type="protein sequence ID" value="CAK9223543.1"/>
    <property type="molecule type" value="Genomic_DNA"/>
</dbReference>
<dbReference type="Proteomes" id="UP001497512">
    <property type="component" value="Chromosome 4"/>
</dbReference>
<reference evidence="2" key="1">
    <citation type="submission" date="2024-02" db="EMBL/GenBank/DDBJ databases">
        <authorList>
            <consortium name="ELIXIR-Norway"/>
            <consortium name="Elixir Norway"/>
        </authorList>
    </citation>
    <scope>NUCLEOTIDE SEQUENCE</scope>
</reference>
<keyword evidence="1" id="KW-0812">Transmembrane</keyword>
<evidence type="ECO:0000313" key="2">
    <source>
        <dbReference type="EMBL" id="CAK9223543.1"/>
    </source>
</evidence>
<evidence type="ECO:0000313" key="3">
    <source>
        <dbReference type="Proteomes" id="UP001497512"/>
    </source>
</evidence>
<protein>
    <recommendedName>
        <fullName evidence="4">CASP-like protein</fullName>
    </recommendedName>
</protein>
<organism evidence="2 3">
    <name type="scientific">Sphagnum troendelagicum</name>
    <dbReference type="NCBI Taxonomy" id="128251"/>
    <lineage>
        <taxon>Eukaryota</taxon>
        <taxon>Viridiplantae</taxon>
        <taxon>Streptophyta</taxon>
        <taxon>Embryophyta</taxon>
        <taxon>Bryophyta</taxon>
        <taxon>Sphagnophytina</taxon>
        <taxon>Sphagnopsida</taxon>
        <taxon>Sphagnales</taxon>
        <taxon>Sphagnaceae</taxon>
        <taxon>Sphagnum</taxon>
    </lineage>
</organism>
<name>A0ABP0UK66_9BRYO</name>
<proteinExistence type="predicted"/>
<evidence type="ECO:0000256" key="1">
    <source>
        <dbReference type="SAM" id="Phobius"/>
    </source>
</evidence>